<organism evidence="1 2">
    <name type="scientific">Colletotrichum simmondsii</name>
    <dbReference type="NCBI Taxonomy" id="703756"/>
    <lineage>
        <taxon>Eukaryota</taxon>
        <taxon>Fungi</taxon>
        <taxon>Dikarya</taxon>
        <taxon>Ascomycota</taxon>
        <taxon>Pezizomycotina</taxon>
        <taxon>Sordariomycetes</taxon>
        <taxon>Hypocreomycetidae</taxon>
        <taxon>Glomerellales</taxon>
        <taxon>Glomerellaceae</taxon>
        <taxon>Colletotrichum</taxon>
        <taxon>Colletotrichum acutatum species complex</taxon>
    </lineage>
</organism>
<dbReference type="EMBL" id="JFBX01000627">
    <property type="protein sequence ID" value="KXH32940.1"/>
    <property type="molecule type" value="Genomic_DNA"/>
</dbReference>
<sequence>MNTAALSNNIAQAATKVQVEAPYLIDISWKTRKFVASRKSVLLGTSFLIFSNSEKMQPSADTANMNDKAEKIALAKVVRRLRLTTLASAERKPSPAVAAATAGNGNPSVRSRNFLLSIDEKNPVLIIGRMMAAGS</sequence>
<proteinExistence type="predicted"/>
<comment type="caution">
    <text evidence="1">The sequence shown here is derived from an EMBL/GenBank/DDBJ whole genome shotgun (WGS) entry which is preliminary data.</text>
</comment>
<reference evidence="1 2" key="1">
    <citation type="submission" date="2014-02" db="EMBL/GenBank/DDBJ databases">
        <title>The genome sequence of Colletotrichum simmondsii CBS122122.</title>
        <authorList>
            <person name="Baroncelli R."/>
            <person name="Thon M.R."/>
        </authorList>
    </citation>
    <scope>NUCLEOTIDE SEQUENCE [LARGE SCALE GENOMIC DNA]</scope>
    <source>
        <strain evidence="1 2">CBS122122</strain>
    </source>
</reference>
<protein>
    <submittedName>
        <fullName evidence="1">Uncharacterized protein</fullName>
    </submittedName>
</protein>
<gene>
    <name evidence="1" type="ORF">CSIM01_07567</name>
</gene>
<evidence type="ECO:0000313" key="1">
    <source>
        <dbReference type="EMBL" id="KXH32940.1"/>
    </source>
</evidence>
<keyword evidence="2" id="KW-1185">Reference proteome</keyword>
<dbReference type="AlphaFoldDB" id="A0A135SAJ4"/>
<evidence type="ECO:0000313" key="2">
    <source>
        <dbReference type="Proteomes" id="UP000070328"/>
    </source>
</evidence>
<accession>A0A135SAJ4</accession>
<name>A0A135SAJ4_9PEZI</name>
<dbReference type="Proteomes" id="UP000070328">
    <property type="component" value="Unassembled WGS sequence"/>
</dbReference>